<accession>A0ABR2A3W9</accession>
<dbReference type="Proteomes" id="UP001472677">
    <property type="component" value="Unassembled WGS sequence"/>
</dbReference>
<sequence length="106" mass="12035">MMGSRCQVGFDGINLETALGSTSYVQCPHQHKAEEPQAQCHQLWSLSDNNLGTNIMSGRERSLSSTPGEWRVLTNGIDSYLLQQRDSTRWRFAIRVQANTRFEAVY</sequence>
<keyword evidence="2" id="KW-1185">Reference proteome</keyword>
<name>A0ABR2A3W9_9ROSI</name>
<reference evidence="1 2" key="1">
    <citation type="journal article" date="2024" name="G3 (Bethesda)">
        <title>Genome assembly of Hibiscus sabdariffa L. provides insights into metabolisms of medicinal natural products.</title>
        <authorList>
            <person name="Kim T."/>
        </authorList>
    </citation>
    <scope>NUCLEOTIDE SEQUENCE [LARGE SCALE GENOMIC DNA]</scope>
    <source>
        <strain evidence="1">TK-2024</strain>
        <tissue evidence="1">Old leaves</tissue>
    </source>
</reference>
<gene>
    <name evidence="1" type="ORF">V6N12_031799</name>
</gene>
<evidence type="ECO:0000313" key="2">
    <source>
        <dbReference type="Proteomes" id="UP001472677"/>
    </source>
</evidence>
<dbReference type="EMBL" id="JBBPBM010001061">
    <property type="protein sequence ID" value="KAK8487744.1"/>
    <property type="molecule type" value="Genomic_DNA"/>
</dbReference>
<protein>
    <submittedName>
        <fullName evidence="1">Uncharacterized protein</fullName>
    </submittedName>
</protein>
<comment type="caution">
    <text evidence="1">The sequence shown here is derived from an EMBL/GenBank/DDBJ whole genome shotgun (WGS) entry which is preliminary data.</text>
</comment>
<organism evidence="1 2">
    <name type="scientific">Hibiscus sabdariffa</name>
    <name type="common">roselle</name>
    <dbReference type="NCBI Taxonomy" id="183260"/>
    <lineage>
        <taxon>Eukaryota</taxon>
        <taxon>Viridiplantae</taxon>
        <taxon>Streptophyta</taxon>
        <taxon>Embryophyta</taxon>
        <taxon>Tracheophyta</taxon>
        <taxon>Spermatophyta</taxon>
        <taxon>Magnoliopsida</taxon>
        <taxon>eudicotyledons</taxon>
        <taxon>Gunneridae</taxon>
        <taxon>Pentapetalae</taxon>
        <taxon>rosids</taxon>
        <taxon>malvids</taxon>
        <taxon>Malvales</taxon>
        <taxon>Malvaceae</taxon>
        <taxon>Malvoideae</taxon>
        <taxon>Hibiscus</taxon>
    </lineage>
</organism>
<proteinExistence type="predicted"/>
<evidence type="ECO:0000313" key="1">
    <source>
        <dbReference type="EMBL" id="KAK8487744.1"/>
    </source>
</evidence>